<evidence type="ECO:0000313" key="1">
    <source>
        <dbReference type="EMBL" id="GLR85833.1"/>
    </source>
</evidence>
<keyword evidence="2" id="KW-1185">Reference proteome</keyword>
<name>A0ABQ6AWA3_9BRAD</name>
<comment type="caution">
    <text evidence="1">The sequence shown here is derived from an EMBL/GenBank/DDBJ whole genome shotgun (WGS) entry which is preliminary data.</text>
</comment>
<reference evidence="2" key="1">
    <citation type="journal article" date="2019" name="Int. J. Syst. Evol. Microbiol.">
        <title>The Global Catalogue of Microorganisms (GCM) 10K type strain sequencing project: providing services to taxonomists for standard genome sequencing and annotation.</title>
        <authorList>
            <consortium name="The Broad Institute Genomics Platform"/>
            <consortium name="The Broad Institute Genome Sequencing Center for Infectious Disease"/>
            <person name="Wu L."/>
            <person name="Ma J."/>
        </authorList>
    </citation>
    <scope>NUCLEOTIDE SEQUENCE [LARGE SCALE GENOMIC DNA]</scope>
    <source>
        <strain evidence="2">NBRC 102520</strain>
    </source>
</reference>
<dbReference type="EMBL" id="BSOW01000007">
    <property type="protein sequence ID" value="GLR85833.1"/>
    <property type="molecule type" value="Genomic_DNA"/>
</dbReference>
<accession>A0ABQ6AWA3</accession>
<gene>
    <name evidence="1" type="ORF">GCM10007857_25440</name>
</gene>
<proteinExistence type="predicted"/>
<protein>
    <submittedName>
        <fullName evidence="1">Uncharacterized protein</fullName>
    </submittedName>
</protein>
<organism evidence="1 2">
    <name type="scientific">Bradyrhizobium iriomotense</name>
    <dbReference type="NCBI Taxonomy" id="441950"/>
    <lineage>
        <taxon>Bacteria</taxon>
        <taxon>Pseudomonadati</taxon>
        <taxon>Pseudomonadota</taxon>
        <taxon>Alphaproteobacteria</taxon>
        <taxon>Hyphomicrobiales</taxon>
        <taxon>Nitrobacteraceae</taxon>
        <taxon>Bradyrhizobium</taxon>
    </lineage>
</organism>
<evidence type="ECO:0000313" key="2">
    <source>
        <dbReference type="Proteomes" id="UP001156905"/>
    </source>
</evidence>
<sequence>MNEIITIDGEDIVQARVRGESVRNIAKRFGCSIADVNDVLDRFAAMTITNKLRVHTLALELERLDELQRVFESQARGGDVQSALLVTKIIERRSVLLGLSMQPRSDPQVIEGQVQPAENSTERVRAAIDRIRGKLPKPEGE</sequence>
<dbReference type="Proteomes" id="UP001156905">
    <property type="component" value="Unassembled WGS sequence"/>
</dbReference>
<dbReference type="RefSeq" id="WP_284265492.1">
    <property type="nucleotide sequence ID" value="NZ_BSOW01000007.1"/>
</dbReference>